<dbReference type="SMART" id="SM00326">
    <property type="entry name" value="SH3"/>
    <property type="match status" value="1"/>
</dbReference>
<dbReference type="PRINTS" id="PR00452">
    <property type="entry name" value="SH3DOMAIN"/>
</dbReference>
<dbReference type="PRINTS" id="PR00499">
    <property type="entry name" value="P67PHOX"/>
</dbReference>
<reference evidence="8" key="1">
    <citation type="submission" date="2021-02" db="EMBL/GenBank/DDBJ databases">
        <authorList>
            <person name="Nowell W R."/>
        </authorList>
    </citation>
    <scope>NUCLEOTIDE SEQUENCE</scope>
</reference>
<dbReference type="PANTHER" id="PTHR23065:SF7">
    <property type="entry name" value="NOSTRIN, ISOFORM H"/>
    <property type="match status" value="1"/>
</dbReference>
<dbReference type="GO" id="GO:0005886">
    <property type="term" value="C:plasma membrane"/>
    <property type="evidence" value="ECO:0007669"/>
    <property type="project" value="TreeGrafter"/>
</dbReference>
<dbReference type="Pfam" id="PF14604">
    <property type="entry name" value="SH3_9"/>
    <property type="match status" value="1"/>
</dbReference>
<dbReference type="Proteomes" id="UP000681722">
    <property type="component" value="Unassembled WGS sequence"/>
</dbReference>
<dbReference type="PANTHER" id="PTHR23065">
    <property type="entry name" value="PROLINE-SERINE-THREONINE PHOSPHATASE INTERACTING PROTEIN 1"/>
    <property type="match status" value="1"/>
</dbReference>
<keyword evidence="3" id="KW-0963">Cytoplasm</keyword>
<dbReference type="GO" id="GO:0043226">
    <property type="term" value="C:organelle"/>
    <property type="evidence" value="ECO:0007669"/>
    <property type="project" value="UniProtKB-ARBA"/>
</dbReference>
<evidence type="ECO:0000313" key="9">
    <source>
        <dbReference type="EMBL" id="CAF3981679.1"/>
    </source>
</evidence>
<evidence type="ECO:0000259" key="7">
    <source>
        <dbReference type="PROSITE" id="PS50002"/>
    </source>
</evidence>
<accession>A0A814XHV4</accession>
<dbReference type="GO" id="GO:0005737">
    <property type="term" value="C:cytoplasm"/>
    <property type="evidence" value="ECO:0007669"/>
    <property type="project" value="TreeGrafter"/>
</dbReference>
<dbReference type="Gene3D" id="2.30.30.40">
    <property type="entry name" value="SH3 Domains"/>
    <property type="match status" value="1"/>
</dbReference>
<dbReference type="FunFam" id="2.30.30.40:FF:000072">
    <property type="entry name" value="Unconventional Myosin IB"/>
    <property type="match status" value="1"/>
</dbReference>
<dbReference type="EMBL" id="CAJOBC010009199">
    <property type="protein sequence ID" value="CAF3981679.1"/>
    <property type="molecule type" value="Genomic_DNA"/>
</dbReference>
<evidence type="ECO:0000256" key="3">
    <source>
        <dbReference type="ARBA" id="ARBA00022490"/>
    </source>
</evidence>
<dbReference type="SUPFAM" id="SSF50044">
    <property type="entry name" value="SH3-domain"/>
    <property type="match status" value="1"/>
</dbReference>
<evidence type="ECO:0000256" key="5">
    <source>
        <dbReference type="PROSITE-ProRule" id="PRU00192"/>
    </source>
</evidence>
<dbReference type="InterPro" id="IPR027267">
    <property type="entry name" value="AH/BAR_dom_sf"/>
</dbReference>
<evidence type="ECO:0000256" key="2">
    <source>
        <dbReference type="ARBA" id="ARBA00022443"/>
    </source>
</evidence>
<gene>
    <name evidence="8" type="ORF">GPM918_LOCUS24551</name>
    <name evidence="9" type="ORF">SRO942_LOCUS24551</name>
</gene>
<feature type="domain" description="SH3" evidence="7">
    <location>
        <begin position="540"/>
        <end position="597"/>
    </location>
</feature>
<comment type="subcellular location">
    <subcellularLocation>
        <location evidence="1">Cytoplasm</location>
    </subcellularLocation>
</comment>
<sequence>MKATICWVCVDVPQKCLTVARCRFFYEFTFMGERGYDSLKNLMKTGNDICIEAAKCFQERYDMELVYATALSKNSEKLKKIATKSQGSVANAFHQLSVQTNVESDAHKQLANTISKDISLPMKTLAETQSRARKTIEDGLNSKFKAWRDQKDTDKKYRGRSFEKCKEIESLFLKMDEIPKSTKNSVKDVSKMESSLRKTQEDLDRTERKYHEATREVEVARQACDSEMCKACDQMEQMEKERIEETSKFVQLYAQSTLILTDKMIKLSKELSDLRIIPQDDIISAIKQYNVNVPESEILLYDIYAENEHNAMSQERRLKSLLHWMQILRNDLEIQRKSKDGIESLHGFCRQNQNFSSSVNSDQIHFNRRSVELLHCLFEASLFKMETVYNRLTGGQKPYFKDEQRLTTTFMKDGHPTTMLRIPYKSINQPPTAPLELMSRIPIVPAPPQPLHITLSMQSMDTSQHQHHHSADSHRSAPPPIGFINPPHTSAGYPQLSNHSGTHAHTVAHNYDTDRNRHQLIASNTPPYPLTAMTTPRSSTRLQRVRVNYDYTARADDEISINSGDIITVLEKRPDGWYRGELGGQVGLFPGNFVEEI</sequence>
<dbReference type="AlphaFoldDB" id="A0A814XHV4"/>
<dbReference type="InterPro" id="IPR036028">
    <property type="entry name" value="SH3-like_dom_sf"/>
</dbReference>
<comment type="caution">
    <text evidence="8">The sequence shown here is derived from an EMBL/GenBank/DDBJ whole genome shotgun (WGS) entry which is preliminary data.</text>
</comment>
<keyword evidence="2 5" id="KW-0728">SH3 domain</keyword>
<dbReference type="Proteomes" id="UP000663829">
    <property type="component" value="Unassembled WGS sequence"/>
</dbReference>
<dbReference type="InterPro" id="IPR001452">
    <property type="entry name" value="SH3_domain"/>
</dbReference>
<name>A0A814XHV4_9BILA</name>
<feature type="region of interest" description="Disordered" evidence="6">
    <location>
        <begin position="184"/>
        <end position="205"/>
    </location>
</feature>
<dbReference type="SMART" id="SM00055">
    <property type="entry name" value="FCH"/>
    <property type="match status" value="1"/>
</dbReference>
<dbReference type="OrthoDB" id="28357at2759"/>
<dbReference type="Gene3D" id="1.20.1270.60">
    <property type="entry name" value="Arfaptin homology (AH) domain/BAR domain"/>
    <property type="match status" value="1"/>
</dbReference>
<keyword evidence="10" id="KW-1185">Reference proteome</keyword>
<organism evidence="8 10">
    <name type="scientific">Didymodactylos carnosus</name>
    <dbReference type="NCBI Taxonomy" id="1234261"/>
    <lineage>
        <taxon>Eukaryota</taxon>
        <taxon>Metazoa</taxon>
        <taxon>Spiralia</taxon>
        <taxon>Gnathifera</taxon>
        <taxon>Rotifera</taxon>
        <taxon>Eurotatoria</taxon>
        <taxon>Bdelloidea</taxon>
        <taxon>Philodinida</taxon>
        <taxon>Philodinidae</taxon>
        <taxon>Didymodactylos</taxon>
    </lineage>
</organism>
<evidence type="ECO:0000256" key="6">
    <source>
        <dbReference type="SAM" id="MobiDB-lite"/>
    </source>
</evidence>
<keyword evidence="4" id="KW-0597">Phosphoprotein</keyword>
<dbReference type="EMBL" id="CAJNOQ010009197">
    <property type="protein sequence ID" value="CAF1218131.1"/>
    <property type="molecule type" value="Genomic_DNA"/>
</dbReference>
<evidence type="ECO:0000313" key="10">
    <source>
        <dbReference type="Proteomes" id="UP000663829"/>
    </source>
</evidence>
<proteinExistence type="predicted"/>
<dbReference type="InterPro" id="IPR001060">
    <property type="entry name" value="FCH_dom"/>
</dbReference>
<dbReference type="PROSITE" id="PS50002">
    <property type="entry name" value="SH3"/>
    <property type="match status" value="1"/>
</dbReference>
<evidence type="ECO:0000256" key="1">
    <source>
        <dbReference type="ARBA" id="ARBA00004496"/>
    </source>
</evidence>
<dbReference type="Pfam" id="PF00611">
    <property type="entry name" value="FCH"/>
    <property type="match status" value="1"/>
</dbReference>
<dbReference type="SUPFAM" id="SSF103657">
    <property type="entry name" value="BAR/IMD domain-like"/>
    <property type="match status" value="1"/>
</dbReference>
<evidence type="ECO:0000256" key="4">
    <source>
        <dbReference type="ARBA" id="ARBA00022553"/>
    </source>
</evidence>
<protein>
    <recommendedName>
        <fullName evidence="7">SH3 domain-containing protein</fullName>
    </recommendedName>
</protein>
<evidence type="ECO:0000313" key="8">
    <source>
        <dbReference type="EMBL" id="CAF1218131.1"/>
    </source>
</evidence>
<feature type="region of interest" description="Disordered" evidence="6">
    <location>
        <begin position="459"/>
        <end position="484"/>
    </location>
</feature>